<keyword evidence="3" id="KW-1185">Reference proteome</keyword>
<keyword evidence="1" id="KW-0732">Signal</keyword>
<dbReference type="AlphaFoldDB" id="A0A5C5Z046"/>
<name>A0A5C5Z046_9BACT</name>
<organism evidence="2 3">
    <name type="scientific">Novipirellula herctigrandis</name>
    <dbReference type="NCBI Taxonomy" id="2527986"/>
    <lineage>
        <taxon>Bacteria</taxon>
        <taxon>Pseudomonadati</taxon>
        <taxon>Planctomycetota</taxon>
        <taxon>Planctomycetia</taxon>
        <taxon>Pirellulales</taxon>
        <taxon>Pirellulaceae</taxon>
        <taxon>Novipirellula</taxon>
    </lineage>
</organism>
<gene>
    <name evidence="2" type="ORF">CA13_14660</name>
</gene>
<reference evidence="2 3" key="1">
    <citation type="submission" date="2019-02" db="EMBL/GenBank/DDBJ databases">
        <title>Deep-cultivation of Planctomycetes and their phenomic and genomic characterization uncovers novel biology.</title>
        <authorList>
            <person name="Wiegand S."/>
            <person name="Jogler M."/>
            <person name="Boedeker C."/>
            <person name="Pinto D."/>
            <person name="Vollmers J."/>
            <person name="Rivas-Marin E."/>
            <person name="Kohn T."/>
            <person name="Peeters S.H."/>
            <person name="Heuer A."/>
            <person name="Rast P."/>
            <person name="Oberbeckmann S."/>
            <person name="Bunk B."/>
            <person name="Jeske O."/>
            <person name="Meyerdierks A."/>
            <person name="Storesund J.E."/>
            <person name="Kallscheuer N."/>
            <person name="Luecker S."/>
            <person name="Lage O.M."/>
            <person name="Pohl T."/>
            <person name="Merkel B.J."/>
            <person name="Hornburger P."/>
            <person name="Mueller R.-W."/>
            <person name="Bruemmer F."/>
            <person name="Labrenz M."/>
            <person name="Spormann A.M."/>
            <person name="Op Den Camp H."/>
            <person name="Overmann J."/>
            <person name="Amann R."/>
            <person name="Jetten M.S.M."/>
            <person name="Mascher T."/>
            <person name="Medema M.H."/>
            <person name="Devos D.P."/>
            <person name="Kaster A.-K."/>
            <person name="Ovreas L."/>
            <person name="Rohde M."/>
            <person name="Galperin M.Y."/>
            <person name="Jogler C."/>
        </authorList>
    </citation>
    <scope>NUCLEOTIDE SEQUENCE [LARGE SCALE GENOMIC DNA]</scope>
    <source>
        <strain evidence="2 3">CA13</strain>
    </source>
</reference>
<comment type="caution">
    <text evidence="2">The sequence shown here is derived from an EMBL/GenBank/DDBJ whole genome shotgun (WGS) entry which is preliminary data.</text>
</comment>
<evidence type="ECO:0008006" key="4">
    <source>
        <dbReference type="Google" id="ProtNLM"/>
    </source>
</evidence>
<dbReference type="EMBL" id="SJPJ01000001">
    <property type="protein sequence ID" value="TWT80053.1"/>
    <property type="molecule type" value="Genomic_DNA"/>
</dbReference>
<evidence type="ECO:0000313" key="2">
    <source>
        <dbReference type="EMBL" id="TWT80053.1"/>
    </source>
</evidence>
<feature type="chain" id="PRO_5022725637" description="3-keto-disaccharide hydrolase domain-containing protein" evidence="1">
    <location>
        <begin position="25"/>
        <end position="357"/>
    </location>
</feature>
<sequence length="357" mass="40464" precursor="true">MLVRFCSLFVFGLAVCFCNLTVHGEEDASSQAAKVRETRIANYLTGAKFIGKFTKDGSDDTTPKTEEYTISKCEKLTAADMYRLTTRIKYGDVDTEVPIDLRIVWADRTPVITLDALTIPGMGTFSARVLVFNGRYAGTWQHDEKGGHLFGAIETKAASSDQDAEVVFKEDFESGLDQWEILDPKTWELNTNDGNATFGITDRKSEYVPPVRSPGHVALIRDLELADFDITFRVRSTLDTGNHRDCCVFFCYQDDQHFYYTHLGAKPDPHSGQIMIVKEAPRLALTENEKLTPWNDDWHTVRLERNSKTGSIKVFFDDMQTPHMEVIDKTFSKGRVGIGSFDDMNEFDDVVVRKRTF</sequence>
<evidence type="ECO:0000256" key="1">
    <source>
        <dbReference type="SAM" id="SignalP"/>
    </source>
</evidence>
<feature type="signal peptide" evidence="1">
    <location>
        <begin position="1"/>
        <end position="24"/>
    </location>
</feature>
<accession>A0A5C5Z046</accession>
<protein>
    <recommendedName>
        <fullName evidence="4">3-keto-disaccharide hydrolase domain-containing protein</fullName>
    </recommendedName>
</protein>
<proteinExistence type="predicted"/>
<dbReference type="Proteomes" id="UP000315010">
    <property type="component" value="Unassembled WGS sequence"/>
</dbReference>
<dbReference type="Gene3D" id="2.60.120.560">
    <property type="entry name" value="Exo-inulinase, domain 1"/>
    <property type="match status" value="1"/>
</dbReference>
<evidence type="ECO:0000313" key="3">
    <source>
        <dbReference type="Proteomes" id="UP000315010"/>
    </source>
</evidence>